<sequence>MAVDITGHDHGRVATRVTWENDKDFVDERVAATVNAVSADGRRTEGPWMLVRDPSDKKRFTTAEALPPGRWKVSVEVGHPALGRDEEDITVAATEGTKTPPPPPAAASHPPTATTEAAEAPSRLPSTAVAAGGVLLTGGAAAVLIVRNKRRGRT</sequence>
<keyword evidence="2" id="KW-1133">Transmembrane helix</keyword>
<keyword evidence="2" id="KW-0812">Transmembrane</keyword>
<keyword evidence="2" id="KW-0472">Membrane</keyword>
<feature type="region of interest" description="Disordered" evidence="1">
    <location>
        <begin position="80"/>
        <end position="125"/>
    </location>
</feature>
<evidence type="ECO:0000313" key="3">
    <source>
        <dbReference type="EMBL" id="MFF8280074.1"/>
    </source>
</evidence>
<feature type="compositionally biased region" description="Low complexity" evidence="1">
    <location>
        <begin position="106"/>
        <end position="125"/>
    </location>
</feature>
<dbReference type="RefSeq" id="WP_391936980.1">
    <property type="nucleotide sequence ID" value="NZ_JBIBSM010000019.1"/>
</dbReference>
<reference evidence="3 4" key="1">
    <citation type="submission" date="2024-10" db="EMBL/GenBank/DDBJ databases">
        <title>The Natural Products Discovery Center: Release of the First 8490 Sequenced Strains for Exploring Actinobacteria Biosynthetic Diversity.</title>
        <authorList>
            <person name="Kalkreuter E."/>
            <person name="Kautsar S.A."/>
            <person name="Yang D."/>
            <person name="Bader C.D."/>
            <person name="Teijaro C.N."/>
            <person name="Fluegel L."/>
            <person name="Davis C.M."/>
            <person name="Simpson J.R."/>
            <person name="Lauterbach L."/>
            <person name="Steele A.D."/>
            <person name="Gui C."/>
            <person name="Meng S."/>
            <person name="Li G."/>
            <person name="Viehrig K."/>
            <person name="Ye F."/>
            <person name="Su P."/>
            <person name="Kiefer A.F."/>
            <person name="Nichols A."/>
            <person name="Cepeda A.J."/>
            <person name="Yan W."/>
            <person name="Fan B."/>
            <person name="Jiang Y."/>
            <person name="Adhikari A."/>
            <person name="Zheng C.-J."/>
            <person name="Schuster L."/>
            <person name="Cowan T.M."/>
            <person name="Smanski M.J."/>
            <person name="Chevrette M.G."/>
            <person name="De Carvalho L.P.S."/>
            <person name="Shen B."/>
        </authorList>
    </citation>
    <scope>NUCLEOTIDE SEQUENCE [LARGE SCALE GENOMIC DNA]</scope>
    <source>
        <strain evidence="3 4">NPDC015755</strain>
    </source>
</reference>
<comment type="caution">
    <text evidence="3">The sequence shown here is derived from an EMBL/GenBank/DDBJ whole genome shotgun (WGS) entry which is preliminary data.</text>
</comment>
<dbReference type="Proteomes" id="UP001603013">
    <property type="component" value="Unassembled WGS sequence"/>
</dbReference>
<evidence type="ECO:0000256" key="2">
    <source>
        <dbReference type="SAM" id="Phobius"/>
    </source>
</evidence>
<evidence type="ECO:0000256" key="1">
    <source>
        <dbReference type="SAM" id="MobiDB-lite"/>
    </source>
</evidence>
<gene>
    <name evidence="3" type="ORF">ACF05T_28945</name>
</gene>
<feature type="transmembrane region" description="Helical" evidence="2">
    <location>
        <begin position="128"/>
        <end position="146"/>
    </location>
</feature>
<evidence type="ECO:0000313" key="4">
    <source>
        <dbReference type="Proteomes" id="UP001603013"/>
    </source>
</evidence>
<proteinExistence type="predicted"/>
<organism evidence="3 4">
    <name type="scientific">Streptomyces lateritius</name>
    <dbReference type="NCBI Taxonomy" id="67313"/>
    <lineage>
        <taxon>Bacteria</taxon>
        <taxon>Bacillati</taxon>
        <taxon>Actinomycetota</taxon>
        <taxon>Actinomycetes</taxon>
        <taxon>Kitasatosporales</taxon>
        <taxon>Streptomycetaceae</taxon>
        <taxon>Streptomyces</taxon>
    </lineage>
</organism>
<dbReference type="EMBL" id="JBIBSM010000019">
    <property type="protein sequence ID" value="MFF8280074.1"/>
    <property type="molecule type" value="Genomic_DNA"/>
</dbReference>
<evidence type="ECO:0008006" key="5">
    <source>
        <dbReference type="Google" id="ProtNLM"/>
    </source>
</evidence>
<protein>
    <recommendedName>
        <fullName evidence="5">Gram-positive cocci surface proteins LPxTG domain-containing protein</fullName>
    </recommendedName>
</protein>
<name>A0ABW6YKF8_9ACTN</name>
<accession>A0ABW6YKF8</accession>
<keyword evidence="4" id="KW-1185">Reference proteome</keyword>